<dbReference type="EMBL" id="CM046513">
    <property type="protein sequence ID" value="KAI8652798.1"/>
    <property type="molecule type" value="Genomic_DNA"/>
</dbReference>
<evidence type="ECO:0000313" key="2">
    <source>
        <dbReference type="Proteomes" id="UP001065298"/>
    </source>
</evidence>
<name>A0ACC0QFM2_9HYPO</name>
<gene>
    <name evidence="1" type="ORF">NCS57_01345200</name>
</gene>
<reference evidence="1" key="1">
    <citation type="submission" date="2022-06" db="EMBL/GenBank/DDBJ databases">
        <title>Fusarium solani species complex genomes reveal bases of compartmentalisation and animal pathogenesis.</title>
        <authorList>
            <person name="Tsai I.J."/>
        </authorList>
    </citation>
    <scope>NUCLEOTIDE SEQUENCE</scope>
    <source>
        <strain evidence="1">Fu6.1</strain>
    </source>
</reference>
<keyword evidence="2" id="KW-1185">Reference proteome</keyword>
<comment type="caution">
    <text evidence="1">The sequence shown here is derived from an EMBL/GenBank/DDBJ whole genome shotgun (WGS) entry which is preliminary data.</text>
</comment>
<sequence>MHELRNFSDDEQRLLPADDYAFPQKQSHATTRPLPTGHGAVQVTSPGRRYWFRSLVLILCPLVIVGYFVVICYWLNPEGGDSAVNFGRHGGRWVFYSWFFIGVIGLDLSRYGLLGAEAAMLERTPWEVPNLVALLQHSNNTWSSPSGWGRFFARLFLRKRRDTHRLWIILASLSIVFFVALPISGLAIEQADGYTYTSGRPTVVGRQWKDFHSRDKAHYYPNAKTIWESGSPPSLPGFGVLYTQKGLDREEYSGLEKVPNTLPLNESMPEMFLAPQAENPVGDKAWGLRASYRCEIIDNVDDFVLLNPKVTPDAWKDWRAHPVSETGYSEVTQRGRGIFDYFERAGNILAYGQVAFGQRWSTYNGSEADDYKPDDLDKGDLLEYALWQYRIPTSYEEIEDFSNDLDPIVKGLDGNPLVKAQNGSLIPNTTFFGALSKIQNNMSDTKSLFNDRGPPGLNKSLYFDIIESAAAIGVQCRMMSTLGYAILDPWGSTFDSFEPMSDPLFNVNITESRMPALGAMAATTLHRGQYSKIFSSLNHPAAIIQSNSHAYDGYIKPMDLKRTVMRAYAMDLLQLMYDGKYGFEGGWLHPNLTATEESKVLTPGEFPILVPILMAMFGYWALGCLLLGIFYGFRRRQNETMDGYAYFRLSTDLADDVKPLVGALMKSKPDEIDGLWNVPGSIVRRMR</sequence>
<accession>A0ACC0QFM2</accession>
<organism evidence="1 2">
    <name type="scientific">Fusarium keratoplasticum</name>
    <dbReference type="NCBI Taxonomy" id="1328300"/>
    <lineage>
        <taxon>Eukaryota</taxon>
        <taxon>Fungi</taxon>
        <taxon>Dikarya</taxon>
        <taxon>Ascomycota</taxon>
        <taxon>Pezizomycotina</taxon>
        <taxon>Sordariomycetes</taxon>
        <taxon>Hypocreomycetidae</taxon>
        <taxon>Hypocreales</taxon>
        <taxon>Nectriaceae</taxon>
        <taxon>Fusarium</taxon>
        <taxon>Fusarium solani species complex</taxon>
    </lineage>
</organism>
<proteinExistence type="predicted"/>
<dbReference type="Proteomes" id="UP001065298">
    <property type="component" value="Chromosome 11"/>
</dbReference>
<evidence type="ECO:0000313" key="1">
    <source>
        <dbReference type="EMBL" id="KAI8652798.1"/>
    </source>
</evidence>
<protein>
    <submittedName>
        <fullName evidence="1">Uncharacterized protein</fullName>
    </submittedName>
</protein>